<gene>
    <name evidence="2" type="ORF">B0H67DRAFT_599325</name>
</gene>
<evidence type="ECO:0000313" key="3">
    <source>
        <dbReference type="Proteomes" id="UP001172102"/>
    </source>
</evidence>
<accession>A0AA40APJ9</accession>
<proteinExistence type="predicted"/>
<organism evidence="2 3">
    <name type="scientific">Lasiosphaeris hirsuta</name>
    <dbReference type="NCBI Taxonomy" id="260670"/>
    <lineage>
        <taxon>Eukaryota</taxon>
        <taxon>Fungi</taxon>
        <taxon>Dikarya</taxon>
        <taxon>Ascomycota</taxon>
        <taxon>Pezizomycotina</taxon>
        <taxon>Sordariomycetes</taxon>
        <taxon>Sordariomycetidae</taxon>
        <taxon>Sordariales</taxon>
        <taxon>Lasiosphaeriaceae</taxon>
        <taxon>Lasiosphaeris</taxon>
    </lineage>
</organism>
<dbReference type="EMBL" id="JAUKUA010000003">
    <property type="protein sequence ID" value="KAK0719625.1"/>
    <property type="molecule type" value="Genomic_DNA"/>
</dbReference>
<feature type="region of interest" description="Disordered" evidence="1">
    <location>
        <begin position="245"/>
        <end position="282"/>
    </location>
</feature>
<keyword evidence="3" id="KW-1185">Reference proteome</keyword>
<feature type="region of interest" description="Disordered" evidence="1">
    <location>
        <begin position="120"/>
        <end position="156"/>
    </location>
</feature>
<evidence type="ECO:0000313" key="2">
    <source>
        <dbReference type="EMBL" id="KAK0719625.1"/>
    </source>
</evidence>
<comment type="caution">
    <text evidence="2">The sequence shown here is derived from an EMBL/GenBank/DDBJ whole genome shotgun (WGS) entry which is preliminary data.</text>
</comment>
<feature type="region of interest" description="Disordered" evidence="1">
    <location>
        <begin position="389"/>
        <end position="417"/>
    </location>
</feature>
<sequence>MSAMQGSSCVPLSSRPPAGSTLHPIALVLGLTYDQLTAPHFSSHSTFDAPIYDNFYEADDHDAMAPNPKRVRSSADAPELPRKSALRASRLLDNLGLQLGGSIGTAVEPGQATPLDVYLSSEEDASSDADDFSDYGYDSSNEDPTSPTRRSSHEDTARVVSVVYSGKPSIIDLSLLRRSISPNSTRTRSSTTSSRSPIDDRPSTAASSIASSPVQSGGNVTRKPSLLSDLLVKKRPPFLNIDPYANGSTYSLEIPNKPERRATENDSITKAPKTPTQILRGVSRTFSLVRKRSRPLLGSFSPQPQPHGTRDSLPATSSPAQRSSSSPTYTAGGNPTTAAPEHQVETKAGEVDIVVEPGTPQTPQTPVTYSDIIRAAKKNAMMIPPSPMTSQNGGSVVSSPVSSQEPTVLGTTNGNGQGAKRGILSGLAARRRSIKLTGKVI</sequence>
<feature type="region of interest" description="Disordered" evidence="1">
    <location>
        <begin position="182"/>
        <end position="223"/>
    </location>
</feature>
<protein>
    <submittedName>
        <fullName evidence="2">Uncharacterized protein</fullName>
    </submittedName>
</protein>
<feature type="compositionally biased region" description="Low complexity" evidence="1">
    <location>
        <begin position="203"/>
        <end position="212"/>
    </location>
</feature>
<evidence type="ECO:0000256" key="1">
    <source>
        <dbReference type="SAM" id="MobiDB-lite"/>
    </source>
</evidence>
<feature type="compositionally biased region" description="Low complexity" evidence="1">
    <location>
        <begin position="314"/>
        <end position="328"/>
    </location>
</feature>
<feature type="compositionally biased region" description="Acidic residues" evidence="1">
    <location>
        <begin position="121"/>
        <end position="133"/>
    </location>
</feature>
<reference evidence="2" key="1">
    <citation type="submission" date="2023-06" db="EMBL/GenBank/DDBJ databases">
        <title>Genome-scale phylogeny and comparative genomics of the fungal order Sordariales.</title>
        <authorList>
            <consortium name="Lawrence Berkeley National Laboratory"/>
            <person name="Hensen N."/>
            <person name="Bonometti L."/>
            <person name="Westerberg I."/>
            <person name="Brannstrom I.O."/>
            <person name="Guillou S."/>
            <person name="Cros-Aarteil S."/>
            <person name="Calhoun S."/>
            <person name="Haridas S."/>
            <person name="Kuo A."/>
            <person name="Mondo S."/>
            <person name="Pangilinan J."/>
            <person name="Riley R."/>
            <person name="Labutti K."/>
            <person name="Andreopoulos B."/>
            <person name="Lipzen A."/>
            <person name="Chen C."/>
            <person name="Yanf M."/>
            <person name="Daum C."/>
            <person name="Ng V."/>
            <person name="Clum A."/>
            <person name="Steindorff A."/>
            <person name="Ohm R."/>
            <person name="Martin F."/>
            <person name="Silar P."/>
            <person name="Natvig D."/>
            <person name="Lalanne C."/>
            <person name="Gautier V."/>
            <person name="Ament-Velasquez S.L."/>
            <person name="Kruys A."/>
            <person name="Hutchinson M.I."/>
            <person name="Powell A.J."/>
            <person name="Barry K."/>
            <person name="Miller A.N."/>
            <person name="Grigoriev I.V."/>
            <person name="Debuchy R."/>
            <person name="Gladieux P."/>
            <person name="Thoren M.H."/>
            <person name="Johannesson H."/>
        </authorList>
    </citation>
    <scope>NUCLEOTIDE SEQUENCE</scope>
    <source>
        <strain evidence="2">SMH4607-1</strain>
    </source>
</reference>
<feature type="compositionally biased region" description="Low complexity" evidence="1">
    <location>
        <begin position="182"/>
        <end position="196"/>
    </location>
</feature>
<feature type="region of interest" description="Disordered" evidence="1">
    <location>
        <begin position="63"/>
        <end position="82"/>
    </location>
</feature>
<name>A0AA40APJ9_9PEZI</name>
<dbReference type="Proteomes" id="UP001172102">
    <property type="component" value="Unassembled WGS sequence"/>
</dbReference>
<dbReference type="AlphaFoldDB" id="A0AA40APJ9"/>
<feature type="region of interest" description="Disordered" evidence="1">
    <location>
        <begin position="294"/>
        <end position="341"/>
    </location>
</feature>